<feature type="domain" description="Major capsid protein C-terminal" evidence="1">
    <location>
        <begin position="227"/>
        <end position="323"/>
    </location>
</feature>
<proteinExistence type="predicted"/>
<dbReference type="AlphaFoldDB" id="A0A6C0J3B0"/>
<evidence type="ECO:0000259" key="1">
    <source>
        <dbReference type="Pfam" id="PF04451"/>
    </source>
</evidence>
<dbReference type="Gene3D" id="2.70.9.20">
    <property type="entry name" value="Major capsid protein Vp54"/>
    <property type="match status" value="1"/>
</dbReference>
<dbReference type="Pfam" id="PF04451">
    <property type="entry name" value="Capsid_NCLDV"/>
    <property type="match status" value="2"/>
</dbReference>
<dbReference type="InterPro" id="IPR038519">
    <property type="entry name" value="MCP_C_sf"/>
</dbReference>
<reference evidence="3" key="1">
    <citation type="journal article" date="2020" name="Nature">
        <title>Giant virus diversity and host interactions through global metagenomics.</title>
        <authorList>
            <person name="Schulz F."/>
            <person name="Roux S."/>
            <person name="Paez-Espino D."/>
            <person name="Jungbluth S."/>
            <person name="Walsh D.A."/>
            <person name="Denef V.J."/>
            <person name="McMahon K.D."/>
            <person name="Konstantinidis K.T."/>
            <person name="Eloe-Fadrosh E.A."/>
            <person name="Kyrpides N.C."/>
            <person name="Woyke T."/>
        </authorList>
    </citation>
    <scope>NUCLEOTIDE SEQUENCE</scope>
    <source>
        <strain evidence="3">GVMAG-M-3300025652-16</strain>
    </source>
</reference>
<evidence type="ECO:0008006" key="4">
    <source>
        <dbReference type="Google" id="ProtNLM"/>
    </source>
</evidence>
<sequence>MAGRLRLAATGVQDEWLTGEPQFSYFLTNFKRHSKFAFDYVESQFDGDIDFDKTITCRVPGDKGDLVKNLTLKITLKDPTPDSGGANNNIWCPSVITHLIEHADLLIGGQPIERLTGEYIYMHQQLYNTSDDIDQTLYFLNGHGNILSYASGTNYTYFLELPFYFYRNPSLAIPTCALTKQVVEVRIKLRPLSELIFGGSFAGDVAEIPKFSMDTEFVYVSPDESNFLKSRPLDYLITQVQMSKFKMKAGDNTKSVMLNFKHPVKELFFVSQSDRAFANNYPTEFNTITNAELRFNNEVVFNRDGKFLAYEQSLNHHVNSPNSSAITPGAPFGVAGRFGPGKFGMYSFSLKPEVYYPTGQVNMSRISHKLFKITIEGLRDANNNVKYVDSDSETRLYAVNYNVLRINSGLAGLKF</sequence>
<dbReference type="Gene3D" id="2.70.9.10">
    <property type="entry name" value="Adenovirus Type 2 Hexon, domain 4"/>
    <property type="match status" value="1"/>
</dbReference>
<dbReference type="InterPro" id="IPR031654">
    <property type="entry name" value="Capsid_N"/>
</dbReference>
<name>A0A6C0J3B0_9ZZZZ</name>
<evidence type="ECO:0000313" key="3">
    <source>
        <dbReference type="EMBL" id="QHT98437.1"/>
    </source>
</evidence>
<feature type="domain" description="Major capsid protein C-terminal" evidence="1">
    <location>
        <begin position="343"/>
        <end position="412"/>
    </location>
</feature>
<accession>A0A6C0J3B0</accession>
<protein>
    <recommendedName>
        <fullName evidence="4">Major capsid protein N-terminal domain-containing protein</fullName>
    </recommendedName>
</protein>
<dbReference type="Pfam" id="PF16903">
    <property type="entry name" value="Capsid_N"/>
    <property type="match status" value="1"/>
</dbReference>
<dbReference type="InterPro" id="IPR007542">
    <property type="entry name" value="MCP_C"/>
</dbReference>
<dbReference type="GO" id="GO:0005198">
    <property type="term" value="F:structural molecule activity"/>
    <property type="evidence" value="ECO:0007669"/>
    <property type="project" value="InterPro"/>
</dbReference>
<feature type="domain" description="Major capsid protein N-terminal" evidence="2">
    <location>
        <begin position="24"/>
        <end position="196"/>
    </location>
</feature>
<dbReference type="SUPFAM" id="SSF49749">
    <property type="entry name" value="Group II dsDNA viruses VP"/>
    <property type="match status" value="2"/>
</dbReference>
<organism evidence="3">
    <name type="scientific">viral metagenome</name>
    <dbReference type="NCBI Taxonomy" id="1070528"/>
    <lineage>
        <taxon>unclassified sequences</taxon>
        <taxon>metagenomes</taxon>
        <taxon>organismal metagenomes</taxon>
    </lineage>
</organism>
<evidence type="ECO:0000259" key="2">
    <source>
        <dbReference type="Pfam" id="PF16903"/>
    </source>
</evidence>
<dbReference type="InterPro" id="IPR016112">
    <property type="entry name" value="VP_dsDNA_II"/>
</dbReference>
<dbReference type="EMBL" id="MN740292">
    <property type="protein sequence ID" value="QHT98437.1"/>
    <property type="molecule type" value="Genomic_DNA"/>
</dbReference>